<keyword evidence="2" id="KW-1185">Reference proteome</keyword>
<proteinExistence type="predicted"/>
<sequence length="98" mass="10157">MQTTLAAGDLREEAEAVRLADGRLAVAPSPALLRRLDAGATLRVDDGADGADGADDATWAVVRSGRAHAEASHLLRADLGPIARRRTPPPDAVLVVEA</sequence>
<protein>
    <submittedName>
        <fullName evidence="1">Uncharacterized protein</fullName>
    </submittedName>
</protein>
<evidence type="ECO:0000313" key="1">
    <source>
        <dbReference type="EMBL" id="GAA5150714.1"/>
    </source>
</evidence>
<evidence type="ECO:0000313" key="2">
    <source>
        <dbReference type="Proteomes" id="UP001500221"/>
    </source>
</evidence>
<accession>A0ABP9PV15</accession>
<organism evidence="1 2">
    <name type="scientific">Nocardioides marinquilinus</name>
    <dbReference type="NCBI Taxonomy" id="1210400"/>
    <lineage>
        <taxon>Bacteria</taxon>
        <taxon>Bacillati</taxon>
        <taxon>Actinomycetota</taxon>
        <taxon>Actinomycetes</taxon>
        <taxon>Propionibacteriales</taxon>
        <taxon>Nocardioidaceae</taxon>
        <taxon>Nocardioides</taxon>
    </lineage>
</organism>
<gene>
    <name evidence="1" type="ORF">GCM10023340_28340</name>
</gene>
<name>A0ABP9PV15_9ACTN</name>
<dbReference type="Proteomes" id="UP001500221">
    <property type="component" value="Unassembled WGS sequence"/>
</dbReference>
<dbReference type="EMBL" id="BAABKG010000003">
    <property type="protein sequence ID" value="GAA5150714.1"/>
    <property type="molecule type" value="Genomic_DNA"/>
</dbReference>
<reference evidence="2" key="1">
    <citation type="journal article" date="2019" name="Int. J. Syst. Evol. Microbiol.">
        <title>The Global Catalogue of Microorganisms (GCM) 10K type strain sequencing project: providing services to taxonomists for standard genome sequencing and annotation.</title>
        <authorList>
            <consortium name="The Broad Institute Genomics Platform"/>
            <consortium name="The Broad Institute Genome Sequencing Center for Infectious Disease"/>
            <person name="Wu L."/>
            <person name="Ma J."/>
        </authorList>
    </citation>
    <scope>NUCLEOTIDE SEQUENCE [LARGE SCALE GENOMIC DNA]</scope>
    <source>
        <strain evidence="2">JCM 18459</strain>
    </source>
</reference>
<dbReference type="RefSeq" id="WP_345459621.1">
    <property type="nucleotide sequence ID" value="NZ_BAABKG010000003.1"/>
</dbReference>
<comment type="caution">
    <text evidence="1">The sequence shown here is derived from an EMBL/GenBank/DDBJ whole genome shotgun (WGS) entry which is preliminary data.</text>
</comment>